<dbReference type="AlphaFoldDB" id="A0A328BSN6"/>
<protein>
    <submittedName>
        <fullName evidence="1">DNA alkylation repair protein</fullName>
    </submittedName>
</protein>
<dbReference type="Proteomes" id="UP000248553">
    <property type="component" value="Unassembled WGS sequence"/>
</dbReference>
<name>A0A328BSN6_9BACT</name>
<dbReference type="InterPro" id="IPR016024">
    <property type="entry name" value="ARM-type_fold"/>
</dbReference>
<dbReference type="Gene3D" id="1.25.10.90">
    <property type="match status" value="1"/>
</dbReference>
<sequence length="232" mass="25171">MTFDDLFAQLRALGSEQTRNTYLRHGFGDNTFGVSYAHLGVLKKQFVGRGKDKALATQLARQLWQTGNHDARTLATMIADPQQLAPAEAEAWAAEVRNHALADALAGFVAGTDYAWAKAAEWTEAPGEYAQRLGYALLSRLALPGSTAPDDAFAPYVARIEQRLQAAPNRAKEGMNGALIAIGGRSENLRRQVELAADRIGPVVIDHGDTACQTPAIRPYLAKMWARKAVKA</sequence>
<dbReference type="InterPro" id="IPR014825">
    <property type="entry name" value="DNA_alkylation"/>
</dbReference>
<evidence type="ECO:0000313" key="2">
    <source>
        <dbReference type="Proteomes" id="UP000248553"/>
    </source>
</evidence>
<dbReference type="Pfam" id="PF08713">
    <property type="entry name" value="DNA_alkylation"/>
    <property type="match status" value="1"/>
</dbReference>
<proteinExistence type="predicted"/>
<gene>
    <name evidence="1" type="ORF">DLM85_05505</name>
</gene>
<dbReference type="PANTHER" id="PTHR41291:SF1">
    <property type="entry name" value="DNA ALKYLATION REPAIR PROTEIN"/>
    <property type="match status" value="1"/>
</dbReference>
<dbReference type="PANTHER" id="PTHR41291">
    <property type="entry name" value="DNA ALKYLATION REPAIR PROTEIN"/>
    <property type="match status" value="1"/>
</dbReference>
<accession>A0A328BSN6</accession>
<evidence type="ECO:0000313" key="1">
    <source>
        <dbReference type="EMBL" id="RAK70300.1"/>
    </source>
</evidence>
<dbReference type="RefSeq" id="WP_111477034.1">
    <property type="nucleotide sequence ID" value="NZ_QHKM01000001.1"/>
</dbReference>
<reference evidence="2" key="1">
    <citation type="submission" date="2018-05" db="EMBL/GenBank/DDBJ databases">
        <authorList>
            <person name="Nie L."/>
        </authorList>
    </citation>
    <scope>NUCLEOTIDE SEQUENCE [LARGE SCALE GENOMIC DNA]</scope>
    <source>
        <strain evidence="2">NL</strain>
    </source>
</reference>
<dbReference type="SUPFAM" id="SSF48371">
    <property type="entry name" value="ARM repeat"/>
    <property type="match status" value="1"/>
</dbReference>
<keyword evidence="2" id="KW-1185">Reference proteome</keyword>
<organism evidence="1 2">
    <name type="scientific">Hymenobacter edaphi</name>
    <dbReference type="NCBI Taxonomy" id="2211146"/>
    <lineage>
        <taxon>Bacteria</taxon>
        <taxon>Pseudomonadati</taxon>
        <taxon>Bacteroidota</taxon>
        <taxon>Cytophagia</taxon>
        <taxon>Cytophagales</taxon>
        <taxon>Hymenobacteraceae</taxon>
        <taxon>Hymenobacter</taxon>
    </lineage>
</organism>
<comment type="caution">
    <text evidence="1">The sequence shown here is derived from an EMBL/GenBank/DDBJ whole genome shotgun (WGS) entry which is preliminary data.</text>
</comment>
<dbReference type="EMBL" id="QHKM01000001">
    <property type="protein sequence ID" value="RAK70300.1"/>
    <property type="molecule type" value="Genomic_DNA"/>
</dbReference>
<dbReference type="OrthoDB" id="1117222at2"/>